<gene>
    <name evidence="2" type="ORF">EYS09_12235</name>
</gene>
<dbReference type="AlphaFoldDB" id="A0A4Q9HW50"/>
<organism evidence="2 3">
    <name type="scientific">Streptomyces kasugaensis</name>
    <dbReference type="NCBI Taxonomy" id="1946"/>
    <lineage>
        <taxon>Bacteria</taxon>
        <taxon>Bacillati</taxon>
        <taxon>Actinomycetota</taxon>
        <taxon>Actinomycetes</taxon>
        <taxon>Kitasatosporales</taxon>
        <taxon>Streptomycetaceae</taxon>
        <taxon>Streptomyces</taxon>
    </lineage>
</organism>
<name>A0A4Q9HW50_STRKA</name>
<keyword evidence="3" id="KW-1185">Reference proteome</keyword>
<dbReference type="InterPro" id="IPR027417">
    <property type="entry name" value="P-loop_NTPase"/>
</dbReference>
<comment type="caution">
    <text evidence="2">The sequence shown here is derived from an EMBL/GenBank/DDBJ whole genome shotgun (WGS) entry which is preliminary data.</text>
</comment>
<accession>A0A4Q9HW50</accession>
<dbReference type="Gene3D" id="3.40.50.300">
    <property type="entry name" value="P-loop containing nucleotide triphosphate hydrolases"/>
    <property type="match status" value="1"/>
</dbReference>
<evidence type="ECO:0000313" key="3">
    <source>
        <dbReference type="Proteomes" id="UP000292452"/>
    </source>
</evidence>
<evidence type="ECO:0000313" key="2">
    <source>
        <dbReference type="EMBL" id="TBO59416.1"/>
    </source>
</evidence>
<dbReference type="SUPFAM" id="SSF52540">
    <property type="entry name" value="P-loop containing nucleoside triphosphate hydrolases"/>
    <property type="match status" value="1"/>
</dbReference>
<dbReference type="EMBL" id="SIXH01000082">
    <property type="protein sequence ID" value="TBO59416.1"/>
    <property type="molecule type" value="Genomic_DNA"/>
</dbReference>
<sequence length="616" mass="67437">MVTLNVECGLFEVDGVVHELRFDAPLTALAGETRSGKSTVLEVIWWVLGVDGARLMTAAAACSRVGFVACIGESRWRITRSTVDRAEDVVFTHGTLGTEERHPVKRSESRRSAADAFQDLLGIPRLGTGRTRVTLDLLVPWFYARQRDLPNDYLGRQSKEQRIAVGRVLLGADDEAIDALRQEAGAKRKKWRWASNRVKKILRDREERELPSVEDLQRRAAQWTAQHKETSLKARQAGAALSRQHAELAALQEKVSVAEEARRAARTAADERERTARHLEAAAAEARGRLAGLREAATDPSLCPQCARALDLTGLSEDDCPVCRRFDPERQQRAEQFQLRMSQAQLAAEQAHEGARRVSRAADDARGRASDADRAVVEASAAARAFAQDVIAPQQQVVLEAEAAVRELTARLEQNVEHLRELAELAELRELLPQLEKDKETAETAYAAARHDTDLMVKQGTDRWSHHVLRRMRACDPEITTVSISPDDFSVTINGSAFDARAVAGHGMTRTNVSVLLALRDTASEVPAMPVPQFLIVDGPFTGLGSSPEDRRTAAALLDGLTDLATSKDRSSGTGGQVIIACTELHGTPGPSVREIRTSFADGVIPGLPPRQATMA</sequence>
<evidence type="ECO:0008006" key="4">
    <source>
        <dbReference type="Google" id="ProtNLM"/>
    </source>
</evidence>
<proteinExistence type="predicted"/>
<reference evidence="2 3" key="1">
    <citation type="submission" date="2019-02" db="EMBL/GenBank/DDBJ databases">
        <title>Draft Genome Sequence of Streptomyces sp. AM-2504, identified by 16S rRNA comparative analysis as a Streptomyces Kasugaensis strain.</title>
        <authorList>
            <person name="Napolioni V."/>
            <person name="Giuliodori A.M."/>
            <person name="Spurio R."/>
            <person name="Fabbretti A."/>
        </authorList>
    </citation>
    <scope>NUCLEOTIDE SEQUENCE [LARGE SCALE GENOMIC DNA]</scope>
    <source>
        <strain evidence="2 3">AM-2504</strain>
    </source>
</reference>
<protein>
    <recommendedName>
        <fullName evidence="4">Rad50/SbcC-type AAA domain-containing protein</fullName>
    </recommendedName>
</protein>
<feature type="coiled-coil region" evidence="1">
    <location>
        <begin position="405"/>
        <end position="452"/>
    </location>
</feature>
<feature type="coiled-coil region" evidence="1">
    <location>
        <begin position="213"/>
        <end position="296"/>
    </location>
</feature>
<keyword evidence="1" id="KW-0175">Coiled coil</keyword>
<dbReference type="Proteomes" id="UP000292452">
    <property type="component" value="Unassembled WGS sequence"/>
</dbReference>
<evidence type="ECO:0000256" key="1">
    <source>
        <dbReference type="SAM" id="Coils"/>
    </source>
</evidence>